<feature type="region of interest" description="Disordered" evidence="1">
    <location>
        <begin position="36"/>
        <end position="91"/>
    </location>
</feature>
<feature type="signal peptide" evidence="2">
    <location>
        <begin position="1"/>
        <end position="37"/>
    </location>
</feature>
<feature type="chain" id="PRO_5020938823" description="Secreted protein" evidence="2">
    <location>
        <begin position="38"/>
        <end position="110"/>
    </location>
</feature>
<reference evidence="3 4" key="1">
    <citation type="submission" date="2019-02" db="EMBL/GenBank/DDBJ databases">
        <authorList>
            <consortium name="Pathogen Informatics"/>
        </authorList>
    </citation>
    <scope>NUCLEOTIDE SEQUENCE [LARGE SCALE GENOMIC DNA]</scope>
    <source>
        <strain evidence="3 4">3012STDY6756504</strain>
    </source>
</reference>
<dbReference type="RefSeq" id="WP_130917351.1">
    <property type="nucleotide sequence ID" value="NZ_JADLQM010000005.1"/>
</dbReference>
<dbReference type="EMBL" id="LR215973">
    <property type="protein sequence ID" value="VFA98885.1"/>
    <property type="molecule type" value="Genomic_DNA"/>
</dbReference>
<organism evidence="3 4">
    <name type="scientific">Nocardia cyriacigeorgica</name>
    <dbReference type="NCBI Taxonomy" id="135487"/>
    <lineage>
        <taxon>Bacteria</taxon>
        <taxon>Bacillati</taxon>
        <taxon>Actinomycetota</taxon>
        <taxon>Actinomycetes</taxon>
        <taxon>Mycobacteriales</taxon>
        <taxon>Nocardiaceae</taxon>
        <taxon>Nocardia</taxon>
    </lineage>
</organism>
<name>A0A4U8W190_9NOCA</name>
<evidence type="ECO:0000256" key="1">
    <source>
        <dbReference type="SAM" id="MobiDB-lite"/>
    </source>
</evidence>
<evidence type="ECO:0000256" key="2">
    <source>
        <dbReference type="SAM" id="SignalP"/>
    </source>
</evidence>
<evidence type="ECO:0000313" key="3">
    <source>
        <dbReference type="EMBL" id="VFA98885.1"/>
    </source>
</evidence>
<feature type="compositionally biased region" description="Basic and acidic residues" evidence="1">
    <location>
        <begin position="50"/>
        <end position="91"/>
    </location>
</feature>
<protein>
    <recommendedName>
        <fullName evidence="5">Secreted protein</fullName>
    </recommendedName>
</protein>
<gene>
    <name evidence="3" type="ORF">NCTC10797_02664</name>
</gene>
<dbReference type="AlphaFoldDB" id="A0A4U8W190"/>
<accession>A0A4U8W190</accession>
<feature type="compositionally biased region" description="Low complexity" evidence="1">
    <location>
        <begin position="36"/>
        <end position="45"/>
    </location>
</feature>
<keyword evidence="2" id="KW-0732">Signal</keyword>
<sequence length="110" mass="12573">MFTTTSSTGLRRTAARVAIAGAITVFPLAAVAVPAAADPATAPPAITQVDRPHRDRDNPWDHDRNWDHDKNWDRDRHWDHDRSRDWDRGRGNDPLWRLLQRLLPSGSFGW</sequence>
<evidence type="ECO:0000313" key="4">
    <source>
        <dbReference type="Proteomes" id="UP000290439"/>
    </source>
</evidence>
<proteinExistence type="predicted"/>
<evidence type="ECO:0008006" key="5">
    <source>
        <dbReference type="Google" id="ProtNLM"/>
    </source>
</evidence>
<dbReference type="Proteomes" id="UP000290439">
    <property type="component" value="Chromosome"/>
</dbReference>